<dbReference type="AlphaFoldDB" id="A0A9X7P577"/>
<organism evidence="1 2">
    <name type="scientific">Neomoorella stamsii</name>
    <dbReference type="NCBI Taxonomy" id="1266720"/>
    <lineage>
        <taxon>Bacteria</taxon>
        <taxon>Bacillati</taxon>
        <taxon>Bacillota</taxon>
        <taxon>Clostridia</taxon>
        <taxon>Neomoorellales</taxon>
        <taxon>Neomoorellaceae</taxon>
        <taxon>Neomoorella</taxon>
    </lineage>
</organism>
<reference evidence="1 2" key="1">
    <citation type="submission" date="2018-03" db="EMBL/GenBank/DDBJ databases">
        <title>Genome sequence of Moorella stamsii DSM 26217.</title>
        <authorList>
            <person name="Poehlein A."/>
            <person name="Daniel R."/>
        </authorList>
    </citation>
    <scope>NUCLEOTIDE SEQUENCE [LARGE SCALE GENOMIC DNA]</scope>
    <source>
        <strain evidence="2">DSM 26217</strain>
    </source>
</reference>
<keyword evidence="2" id="KW-1185">Reference proteome</keyword>
<proteinExistence type="predicted"/>
<evidence type="ECO:0000313" key="2">
    <source>
        <dbReference type="Proteomes" id="UP000239430"/>
    </source>
</evidence>
<dbReference type="EMBL" id="PVXL01000067">
    <property type="protein sequence ID" value="PRR69990.1"/>
    <property type="molecule type" value="Genomic_DNA"/>
</dbReference>
<sequence length="65" mass="7534">MSVEEIKLALSKIEHDDLSKLIPYLIELLEKRGYKITLANEAAIWEHLAADFIKRNRQALEELAK</sequence>
<comment type="caution">
    <text evidence="1">The sequence shown here is derived from an EMBL/GenBank/DDBJ whole genome shotgun (WGS) entry which is preliminary data.</text>
</comment>
<dbReference type="Proteomes" id="UP000239430">
    <property type="component" value="Unassembled WGS sequence"/>
</dbReference>
<protein>
    <submittedName>
        <fullName evidence="1">Uncharacterized protein</fullName>
    </submittedName>
</protein>
<gene>
    <name evidence="1" type="ORF">MOST_28670</name>
</gene>
<dbReference type="RefSeq" id="WP_054937508.1">
    <property type="nucleotide sequence ID" value="NZ_PVXL01000067.1"/>
</dbReference>
<name>A0A9X7P577_9FIRM</name>
<evidence type="ECO:0000313" key="1">
    <source>
        <dbReference type="EMBL" id="PRR69990.1"/>
    </source>
</evidence>
<accession>A0A9X7P577</accession>